<organism evidence="1 2">
    <name type="scientific">Luteimonas vadosa</name>
    <dbReference type="NCBI Taxonomy" id="1165507"/>
    <lineage>
        <taxon>Bacteria</taxon>
        <taxon>Pseudomonadati</taxon>
        <taxon>Pseudomonadota</taxon>
        <taxon>Gammaproteobacteria</taxon>
        <taxon>Lysobacterales</taxon>
        <taxon>Lysobacteraceae</taxon>
        <taxon>Luteimonas</taxon>
    </lineage>
</organism>
<dbReference type="SUPFAM" id="SSF82784">
    <property type="entry name" value="OsmC-like"/>
    <property type="match status" value="1"/>
</dbReference>
<comment type="caution">
    <text evidence="1">The sequence shown here is derived from an EMBL/GenBank/DDBJ whole genome shotgun (WGS) entry which is preliminary data.</text>
</comment>
<reference evidence="2" key="1">
    <citation type="journal article" date="2019" name="Int. J. Syst. Evol. Microbiol.">
        <title>The Global Catalogue of Microorganisms (GCM) 10K type strain sequencing project: providing services to taxonomists for standard genome sequencing and annotation.</title>
        <authorList>
            <consortium name="The Broad Institute Genomics Platform"/>
            <consortium name="The Broad Institute Genome Sequencing Center for Infectious Disease"/>
            <person name="Wu L."/>
            <person name="Ma J."/>
        </authorList>
    </citation>
    <scope>NUCLEOTIDE SEQUENCE [LARGE SCALE GENOMIC DNA]</scope>
    <source>
        <strain evidence="2">JCM 18392</strain>
    </source>
</reference>
<evidence type="ECO:0000313" key="2">
    <source>
        <dbReference type="Proteomes" id="UP001501323"/>
    </source>
</evidence>
<dbReference type="InterPro" id="IPR003718">
    <property type="entry name" value="OsmC/Ohr_fam"/>
</dbReference>
<accession>A0ABP9DPG8</accession>
<dbReference type="InterPro" id="IPR052707">
    <property type="entry name" value="OsmC_Ohr_Peroxiredoxin"/>
</dbReference>
<dbReference type="Pfam" id="PF02566">
    <property type="entry name" value="OsmC"/>
    <property type="match status" value="1"/>
</dbReference>
<dbReference type="PANTHER" id="PTHR42830:SF2">
    <property type="entry name" value="OSMC_OHR FAMILY PROTEIN"/>
    <property type="match status" value="1"/>
</dbReference>
<keyword evidence="2" id="KW-1185">Reference proteome</keyword>
<dbReference type="InterPro" id="IPR015946">
    <property type="entry name" value="KH_dom-like_a/b"/>
</dbReference>
<dbReference type="RefSeq" id="WP_345293767.1">
    <property type="nucleotide sequence ID" value="NZ_BAABJY010000001.1"/>
</dbReference>
<dbReference type="Gene3D" id="3.30.300.20">
    <property type="match status" value="1"/>
</dbReference>
<evidence type="ECO:0000313" key="1">
    <source>
        <dbReference type="EMBL" id="GAA4855119.1"/>
    </source>
</evidence>
<sequence>MSEHHASIHWRRGDAAFNYETYSRDHDWRFDGGPCVPASAAPAYRGNPGRVDPEEAFVAAVSSCHMLTLLAIAARKRWIVERYDDDAVGTMSPNADGRLAVTRIELRPRIEFAPGSAPDAAQLARLHEQAHADCFIANSVRTEVVVRPPP</sequence>
<dbReference type="InterPro" id="IPR036102">
    <property type="entry name" value="OsmC/Ohrsf"/>
</dbReference>
<protein>
    <submittedName>
        <fullName evidence="1">OsmC family protein</fullName>
    </submittedName>
</protein>
<proteinExistence type="predicted"/>
<dbReference type="Proteomes" id="UP001501323">
    <property type="component" value="Unassembled WGS sequence"/>
</dbReference>
<gene>
    <name evidence="1" type="ORF">GCM10023332_03390</name>
</gene>
<dbReference type="EMBL" id="BAABJY010000001">
    <property type="protein sequence ID" value="GAA4855119.1"/>
    <property type="molecule type" value="Genomic_DNA"/>
</dbReference>
<name>A0ABP9DPG8_9GAMM</name>
<dbReference type="PANTHER" id="PTHR42830">
    <property type="entry name" value="OSMOTICALLY INDUCIBLE FAMILY PROTEIN"/>
    <property type="match status" value="1"/>
</dbReference>